<reference evidence="2" key="1">
    <citation type="submission" date="2024-04" db="UniProtKB">
        <authorList>
            <consortium name="EnsemblMetazoa"/>
        </authorList>
    </citation>
    <scope>IDENTIFICATION</scope>
    <source>
        <strain evidence="2">EBRO</strain>
    </source>
</reference>
<feature type="signal peptide" evidence="1">
    <location>
        <begin position="1"/>
        <end position="19"/>
    </location>
</feature>
<sequence length="245" mass="26160">MAKRALLFLLLALLGDAYAHPIPNFGIPSPVSGSDQVSKVTNQTSTLLQTVDDRLNTSLTSNYPKLAETLTQLGTLANFVVSIDTVVVVPLLTLTSDVSGDVRGQFAPVLAGIDSTRAYMEQRLPTELDRLQALISASVPNRLKDAFGCVRSGLDRVGGSLDVLRKALLAAVIEFGSVDVPPAVLSKHLPLGTVLDVARAVSDVKVCVPSLMETIDSTIANLKTADDYILSLRAMLTKIKFTVKM</sequence>
<evidence type="ECO:0000313" key="2">
    <source>
        <dbReference type="EnsemblMetazoa" id="ENSAATROPP008523"/>
    </source>
</evidence>
<accession>A0AAG5DCV9</accession>
<keyword evidence="1" id="KW-0732">Signal</keyword>
<keyword evidence="3" id="KW-1185">Reference proteome</keyword>
<organism evidence="2 3">
    <name type="scientific">Anopheles atroparvus</name>
    <name type="common">European mosquito</name>
    <dbReference type="NCBI Taxonomy" id="41427"/>
    <lineage>
        <taxon>Eukaryota</taxon>
        <taxon>Metazoa</taxon>
        <taxon>Ecdysozoa</taxon>
        <taxon>Arthropoda</taxon>
        <taxon>Hexapoda</taxon>
        <taxon>Insecta</taxon>
        <taxon>Pterygota</taxon>
        <taxon>Neoptera</taxon>
        <taxon>Endopterygota</taxon>
        <taxon>Diptera</taxon>
        <taxon>Nematocera</taxon>
        <taxon>Culicoidea</taxon>
        <taxon>Culicidae</taxon>
        <taxon>Anophelinae</taxon>
        <taxon>Anopheles</taxon>
    </lineage>
</organism>
<protein>
    <recommendedName>
        <fullName evidence="4">Protein TsetseEP domain-containing protein</fullName>
    </recommendedName>
</protein>
<feature type="chain" id="PRO_5042520938" description="Protein TsetseEP domain-containing protein" evidence="1">
    <location>
        <begin position="20"/>
        <end position="245"/>
    </location>
</feature>
<proteinExistence type="predicted"/>
<evidence type="ECO:0008006" key="4">
    <source>
        <dbReference type="Google" id="ProtNLM"/>
    </source>
</evidence>
<evidence type="ECO:0000313" key="3">
    <source>
        <dbReference type="Proteomes" id="UP000075880"/>
    </source>
</evidence>
<name>A0AAG5DCV9_ANOAO</name>
<dbReference type="Proteomes" id="UP000075880">
    <property type="component" value="Unassembled WGS sequence"/>
</dbReference>
<dbReference type="EnsemblMetazoa" id="ENSAATROPT009425">
    <property type="protein sequence ID" value="ENSAATROPP008523"/>
    <property type="gene ID" value="ENSAATROPG007679"/>
</dbReference>
<evidence type="ECO:0000256" key="1">
    <source>
        <dbReference type="SAM" id="SignalP"/>
    </source>
</evidence>
<dbReference type="AlphaFoldDB" id="A0AAG5DCV9"/>